<dbReference type="GO" id="GO:0071555">
    <property type="term" value="P:cell wall organization"/>
    <property type="evidence" value="ECO:0007669"/>
    <property type="project" value="TreeGrafter"/>
</dbReference>
<keyword evidence="2" id="KW-1003">Cell membrane</keyword>
<comment type="cofactor">
    <cofactor evidence="7">
        <name>Mg(2+)</name>
        <dbReference type="ChEBI" id="CHEBI:18420"/>
    </cofactor>
</comment>
<name>A0A1G7SHB5_9LACT</name>
<reference evidence="9 10" key="1">
    <citation type="submission" date="2016-10" db="EMBL/GenBank/DDBJ databases">
        <authorList>
            <person name="de Groot N.N."/>
        </authorList>
    </citation>
    <scope>NUCLEOTIDE SEQUENCE [LARGE SCALE GENOMIC DNA]</scope>
    <source>
        <strain evidence="9 10">ATCC BAA-466</strain>
    </source>
</reference>
<dbReference type="PANTHER" id="PTHR22926">
    <property type="entry name" value="PHOSPHO-N-ACETYLMURAMOYL-PENTAPEPTIDE-TRANSFERASE"/>
    <property type="match status" value="1"/>
</dbReference>
<dbReference type="CDD" id="cd06853">
    <property type="entry name" value="GT_WecA_like"/>
    <property type="match status" value="1"/>
</dbReference>
<keyword evidence="7" id="KW-0479">Metal-binding</keyword>
<feature type="binding site" evidence="7">
    <location>
        <position position="215"/>
    </location>
    <ligand>
        <name>Mg(2+)</name>
        <dbReference type="ChEBI" id="CHEBI:18420"/>
    </ligand>
</feature>
<dbReference type="GO" id="GO:0044038">
    <property type="term" value="P:cell wall macromolecule biosynthetic process"/>
    <property type="evidence" value="ECO:0007669"/>
    <property type="project" value="TreeGrafter"/>
</dbReference>
<dbReference type="OrthoDB" id="9783652at2"/>
<dbReference type="GO" id="GO:0016780">
    <property type="term" value="F:phosphotransferase activity, for other substituted phosphate groups"/>
    <property type="evidence" value="ECO:0007669"/>
    <property type="project" value="InterPro"/>
</dbReference>
<evidence type="ECO:0000256" key="2">
    <source>
        <dbReference type="ARBA" id="ARBA00022475"/>
    </source>
</evidence>
<proteinExistence type="predicted"/>
<keyword evidence="6 8" id="KW-0472">Membrane</keyword>
<keyword evidence="10" id="KW-1185">Reference proteome</keyword>
<dbReference type="PANTHER" id="PTHR22926:SF3">
    <property type="entry name" value="UNDECAPRENYL-PHOSPHATE ALPHA-N-ACETYLGLUCOSAMINYL 1-PHOSPHATE TRANSFERASE"/>
    <property type="match status" value="1"/>
</dbReference>
<feature type="transmembrane region" description="Helical" evidence="8">
    <location>
        <begin position="160"/>
        <end position="181"/>
    </location>
</feature>
<feature type="transmembrane region" description="Helical" evidence="8">
    <location>
        <begin position="211"/>
        <end position="230"/>
    </location>
</feature>
<evidence type="ECO:0000313" key="9">
    <source>
        <dbReference type="EMBL" id="SDG22378.1"/>
    </source>
</evidence>
<feature type="transmembrane region" description="Helical" evidence="8">
    <location>
        <begin position="47"/>
        <end position="64"/>
    </location>
</feature>
<dbReference type="InterPro" id="IPR000715">
    <property type="entry name" value="Glycosyl_transferase_4"/>
</dbReference>
<feature type="transmembrane region" description="Helical" evidence="8">
    <location>
        <begin position="7"/>
        <end position="26"/>
    </location>
</feature>
<accession>A0A1G7SHB5</accession>
<evidence type="ECO:0000256" key="3">
    <source>
        <dbReference type="ARBA" id="ARBA00022679"/>
    </source>
</evidence>
<dbReference type="STRING" id="120956.SAMN05421791_10425"/>
<dbReference type="EMBL" id="FNCK01000004">
    <property type="protein sequence ID" value="SDG22378.1"/>
    <property type="molecule type" value="Genomic_DNA"/>
</dbReference>
<feature type="transmembrane region" description="Helical" evidence="8">
    <location>
        <begin position="76"/>
        <end position="95"/>
    </location>
</feature>
<dbReference type="Pfam" id="PF00953">
    <property type="entry name" value="Glycos_transf_4"/>
    <property type="match status" value="1"/>
</dbReference>
<keyword evidence="5 8" id="KW-1133">Transmembrane helix</keyword>
<evidence type="ECO:0000313" key="10">
    <source>
        <dbReference type="Proteomes" id="UP000199708"/>
    </source>
</evidence>
<evidence type="ECO:0000256" key="8">
    <source>
        <dbReference type="SAM" id="Phobius"/>
    </source>
</evidence>
<gene>
    <name evidence="9" type="ORF">SAMN05421791_10425</name>
</gene>
<dbReference type="GO" id="GO:0009103">
    <property type="term" value="P:lipopolysaccharide biosynthetic process"/>
    <property type="evidence" value="ECO:0007669"/>
    <property type="project" value="TreeGrafter"/>
</dbReference>
<comment type="subcellular location">
    <subcellularLocation>
        <location evidence="1">Cell membrane</location>
        <topology evidence="1">Multi-pass membrane protein</topology>
    </subcellularLocation>
</comment>
<dbReference type="GO" id="GO:0005886">
    <property type="term" value="C:plasma membrane"/>
    <property type="evidence" value="ECO:0007669"/>
    <property type="project" value="UniProtKB-SubCell"/>
</dbReference>
<keyword evidence="3 9" id="KW-0808">Transferase</keyword>
<evidence type="ECO:0000256" key="1">
    <source>
        <dbReference type="ARBA" id="ARBA00004651"/>
    </source>
</evidence>
<dbReference type="Proteomes" id="UP000199708">
    <property type="component" value="Unassembled WGS sequence"/>
</dbReference>
<feature type="binding site" evidence="7">
    <location>
        <position position="152"/>
    </location>
    <ligand>
        <name>Mg(2+)</name>
        <dbReference type="ChEBI" id="CHEBI:18420"/>
    </ligand>
</feature>
<feature type="transmembrane region" description="Helical" evidence="8">
    <location>
        <begin position="317"/>
        <end position="338"/>
    </location>
</feature>
<evidence type="ECO:0000256" key="5">
    <source>
        <dbReference type="ARBA" id="ARBA00022989"/>
    </source>
</evidence>
<feature type="transmembrane region" description="Helical" evidence="8">
    <location>
        <begin position="187"/>
        <end position="204"/>
    </location>
</feature>
<dbReference type="GO" id="GO:0046872">
    <property type="term" value="F:metal ion binding"/>
    <property type="evidence" value="ECO:0007669"/>
    <property type="project" value="UniProtKB-KW"/>
</dbReference>
<organism evidence="9 10">
    <name type="scientific">Facklamia miroungae</name>
    <dbReference type="NCBI Taxonomy" id="120956"/>
    <lineage>
        <taxon>Bacteria</taxon>
        <taxon>Bacillati</taxon>
        <taxon>Bacillota</taxon>
        <taxon>Bacilli</taxon>
        <taxon>Lactobacillales</taxon>
        <taxon>Aerococcaceae</taxon>
        <taxon>Facklamia</taxon>
    </lineage>
</organism>
<protein>
    <submittedName>
        <fullName evidence="9">UDP-GlcNAc:undecaprenyl-phosphate GlcNAc-1-phosphate transferase</fullName>
    </submittedName>
</protein>
<evidence type="ECO:0000256" key="6">
    <source>
        <dbReference type="ARBA" id="ARBA00023136"/>
    </source>
</evidence>
<feature type="transmembrane region" description="Helical" evidence="8">
    <location>
        <begin position="102"/>
        <end position="124"/>
    </location>
</feature>
<keyword evidence="7" id="KW-0460">Magnesium</keyword>
<feature type="transmembrane region" description="Helical" evidence="8">
    <location>
        <begin position="130"/>
        <end position="148"/>
    </location>
</feature>
<sequence>MSILMEILVRVGIAFLLSLIFSYSLWKILMCTKNNSPLKTRKITPPAYGGVAIFFAYWISYYMLNPFALSDKQGSLFIASLIILITGILDDWLNLSPLKKSVGILFACHYVYYFSEISFSSQLIDFQDPFIFNSLKYLLTILWIYLVTNALNLLDGIDGLASSVSLVSLFSMVIITLGFSLTIQLDFVLKLLFLFASIAGFLIFNWPPAKIMLGDTGALFIGFMYASLTVTNLKNASLYSFIFPILLFAVPLFDTTFAFMRRLLHRSPVTEGDKEHIHHRLLRRGYSESAVNKMMMALSAIFSIITLALHAYPELKWSIWGLTLVLIFIMICLTVYIGKESSHKK</sequence>
<evidence type="ECO:0000256" key="4">
    <source>
        <dbReference type="ARBA" id="ARBA00022692"/>
    </source>
</evidence>
<feature type="transmembrane region" description="Helical" evidence="8">
    <location>
        <begin position="290"/>
        <end position="311"/>
    </location>
</feature>
<evidence type="ECO:0000256" key="7">
    <source>
        <dbReference type="PIRSR" id="PIRSR600715-1"/>
    </source>
</evidence>
<feature type="transmembrane region" description="Helical" evidence="8">
    <location>
        <begin position="236"/>
        <end position="259"/>
    </location>
</feature>
<keyword evidence="4 8" id="KW-0812">Transmembrane</keyword>
<dbReference type="AlphaFoldDB" id="A0A1G7SHB5"/>
<dbReference type="RefSeq" id="WP_090289719.1">
    <property type="nucleotide sequence ID" value="NZ_FNCK01000004.1"/>
</dbReference>